<comment type="caution">
    <text evidence="2">The sequence shown here is derived from an EMBL/GenBank/DDBJ whole genome shotgun (WGS) entry which is preliminary data.</text>
</comment>
<dbReference type="NCBIfam" id="TIGR03930">
    <property type="entry name" value="WXG100_ESAT6"/>
    <property type="match status" value="1"/>
</dbReference>
<evidence type="ECO:0000313" key="2">
    <source>
        <dbReference type="EMBL" id="MCR6094957.1"/>
    </source>
</evidence>
<dbReference type="InterPro" id="IPR010310">
    <property type="entry name" value="T7SS_ESAT-6-like"/>
</dbReference>
<dbReference type="SUPFAM" id="SSF140453">
    <property type="entry name" value="EsxAB dimer-like"/>
    <property type="match status" value="1"/>
</dbReference>
<proteinExistence type="inferred from homology"/>
<dbReference type="Pfam" id="PF06013">
    <property type="entry name" value="WXG100"/>
    <property type="match status" value="1"/>
</dbReference>
<evidence type="ECO:0000313" key="3">
    <source>
        <dbReference type="Proteomes" id="UP001057753"/>
    </source>
</evidence>
<dbReference type="EMBL" id="JABXYM010000001">
    <property type="protein sequence ID" value="MCR6094957.1"/>
    <property type="molecule type" value="Genomic_DNA"/>
</dbReference>
<dbReference type="InterPro" id="IPR036689">
    <property type="entry name" value="ESAT-6-like_sf"/>
</dbReference>
<name>A0A9Q4AXF3_SALAG</name>
<accession>A0A9Q4AXF3</accession>
<comment type="similarity">
    <text evidence="1">Belongs to the WXG100 family.</text>
</comment>
<protein>
    <recommendedName>
        <fullName evidence="1">ESAT-6-like protein</fullName>
    </recommendedName>
</protein>
<dbReference type="AlphaFoldDB" id="A0A9Q4AXF3"/>
<keyword evidence="3" id="KW-1185">Reference proteome</keyword>
<reference evidence="2" key="1">
    <citation type="submission" date="2020-06" db="EMBL/GenBank/DDBJ databases">
        <title>Insight into the genomes of haloalkaliphilic bacilli from Kenyan soda lakes.</title>
        <authorList>
            <person name="Mwirichia R."/>
            <person name="Villamizar G.C."/>
            <person name="Poehlein A."/>
            <person name="Mugweru J."/>
            <person name="Kipnyargis A."/>
            <person name="Kiplimo D."/>
            <person name="Orwa P."/>
            <person name="Daniel R."/>
        </authorList>
    </citation>
    <scope>NUCLEOTIDE SEQUENCE</scope>
    <source>
        <strain evidence="2">B1096_S55</strain>
    </source>
</reference>
<dbReference type="Proteomes" id="UP001057753">
    <property type="component" value="Unassembled WGS sequence"/>
</dbReference>
<sequence>MAGQIRVTPEELEAIAQRYSAESGNVNGIVTNLDGLIGQLTDIWEGASSKAFAAQYDELKPSFLQMVELLEKISAQLVSTSNALQEADADIASQIRR</sequence>
<evidence type="ECO:0000256" key="1">
    <source>
        <dbReference type="RuleBase" id="RU362001"/>
    </source>
</evidence>
<gene>
    <name evidence="2" type="ORF">HXA33_00150</name>
</gene>
<dbReference type="Gene3D" id="1.10.287.1060">
    <property type="entry name" value="ESAT-6-like"/>
    <property type="match status" value="1"/>
</dbReference>
<dbReference type="RefSeq" id="WP_257819580.1">
    <property type="nucleotide sequence ID" value="NZ_JABXYM010000001.1"/>
</dbReference>
<organism evidence="2 3">
    <name type="scientific">Salipaludibacillus agaradhaerens</name>
    <name type="common">Bacillus agaradhaerens</name>
    <dbReference type="NCBI Taxonomy" id="76935"/>
    <lineage>
        <taxon>Bacteria</taxon>
        <taxon>Bacillati</taxon>
        <taxon>Bacillota</taxon>
        <taxon>Bacilli</taxon>
        <taxon>Bacillales</taxon>
        <taxon>Bacillaceae</taxon>
    </lineage>
</organism>